<comment type="similarity">
    <text evidence="2">Belongs to the glycosyl hydrolase 3 family.</text>
</comment>
<dbReference type="Proteomes" id="UP000184330">
    <property type="component" value="Unassembled WGS sequence"/>
</dbReference>
<dbReference type="Pfam" id="PF01915">
    <property type="entry name" value="Glyco_hydro_3_C"/>
    <property type="match status" value="1"/>
</dbReference>
<evidence type="ECO:0000256" key="1">
    <source>
        <dbReference type="ARBA" id="ARBA00000448"/>
    </source>
</evidence>
<dbReference type="InterPro" id="IPR036881">
    <property type="entry name" value="Glyco_hydro_3_C_sf"/>
</dbReference>
<evidence type="ECO:0000256" key="5">
    <source>
        <dbReference type="ARBA" id="ARBA00023277"/>
    </source>
</evidence>
<protein>
    <recommendedName>
        <fullName evidence="3">beta-glucosidase</fullName>
        <ecNumber evidence="3">3.2.1.21</ecNumber>
    </recommendedName>
</protein>
<gene>
    <name evidence="8" type="ORF">PAC_19540</name>
</gene>
<dbReference type="InterPro" id="IPR050288">
    <property type="entry name" value="Cellulose_deg_GH3"/>
</dbReference>
<keyword evidence="9" id="KW-1185">Reference proteome</keyword>
<comment type="catalytic activity">
    <reaction evidence="1">
        <text>Hydrolysis of terminal, non-reducing beta-D-glucosyl residues with release of beta-D-glucose.</text>
        <dbReference type="EC" id="3.2.1.21"/>
    </reaction>
</comment>
<evidence type="ECO:0000256" key="2">
    <source>
        <dbReference type="ARBA" id="ARBA00005336"/>
    </source>
</evidence>
<sequence>MDLHPDGVLDIYEAYFGTPLPARADDASGDVKKEHREKLVRGVRLPLAAVGIRYNIATTDAEQDLPPGAKIRRKKRRERRPLSIPTLTTTMNIVMIATDTDQFFDQTRFSIMMISKTPMDLCRQCSPLLSTPPQIGQQNRRICARAHENALVTSVASECNNTMVLINTVGVGGMDSWIENENVTAVVLEVFNSGYSIADVLYGNVNPSKPPYTIGKSAGNYPIPSPWGTTSITSASTPTM</sequence>
<evidence type="ECO:0000256" key="4">
    <source>
        <dbReference type="ARBA" id="ARBA00022801"/>
    </source>
</evidence>
<proteinExistence type="inferred from homology"/>
<keyword evidence="5" id="KW-0119">Carbohydrate metabolism</keyword>
<name>A0A1L7XXB4_9HELO</name>
<dbReference type="GO" id="GO:0009251">
    <property type="term" value="P:glucan catabolic process"/>
    <property type="evidence" value="ECO:0007669"/>
    <property type="project" value="TreeGrafter"/>
</dbReference>
<dbReference type="GO" id="GO:0008422">
    <property type="term" value="F:beta-glucosidase activity"/>
    <property type="evidence" value="ECO:0007669"/>
    <property type="project" value="UniProtKB-EC"/>
</dbReference>
<dbReference type="OrthoDB" id="3012326at2759"/>
<evidence type="ECO:0000256" key="6">
    <source>
        <dbReference type="ARBA" id="ARBA00023295"/>
    </source>
</evidence>
<evidence type="ECO:0000256" key="3">
    <source>
        <dbReference type="ARBA" id="ARBA00012744"/>
    </source>
</evidence>
<dbReference type="Gene3D" id="3.40.50.1700">
    <property type="entry name" value="Glycoside hydrolase family 3 C-terminal domain"/>
    <property type="match status" value="1"/>
</dbReference>
<keyword evidence="6" id="KW-0326">Glycosidase</keyword>
<organism evidence="8 9">
    <name type="scientific">Phialocephala subalpina</name>
    <dbReference type="NCBI Taxonomy" id="576137"/>
    <lineage>
        <taxon>Eukaryota</taxon>
        <taxon>Fungi</taxon>
        <taxon>Dikarya</taxon>
        <taxon>Ascomycota</taxon>
        <taxon>Pezizomycotina</taxon>
        <taxon>Leotiomycetes</taxon>
        <taxon>Helotiales</taxon>
        <taxon>Mollisiaceae</taxon>
        <taxon>Phialocephala</taxon>
        <taxon>Phialocephala fortinii species complex</taxon>
    </lineage>
</organism>
<evidence type="ECO:0000313" key="8">
    <source>
        <dbReference type="EMBL" id="CZR69640.1"/>
    </source>
</evidence>
<dbReference type="PANTHER" id="PTHR42715:SF14">
    <property type="entry name" value="BETA-GLUCOSIDASE D-RELATED"/>
    <property type="match status" value="1"/>
</dbReference>
<dbReference type="SUPFAM" id="SSF52279">
    <property type="entry name" value="Beta-D-glucan exohydrolase, C-terminal domain"/>
    <property type="match status" value="1"/>
</dbReference>
<accession>A0A1L7XXB4</accession>
<dbReference type="STRING" id="576137.A0A1L7XXB4"/>
<reference evidence="8 9" key="1">
    <citation type="submission" date="2016-03" db="EMBL/GenBank/DDBJ databases">
        <authorList>
            <person name="Ploux O."/>
        </authorList>
    </citation>
    <scope>NUCLEOTIDE SEQUENCE [LARGE SCALE GENOMIC DNA]</scope>
    <source>
        <strain evidence="8 9">UAMH 11012</strain>
    </source>
</reference>
<dbReference type="InterPro" id="IPR002772">
    <property type="entry name" value="Glyco_hydro_3_C"/>
</dbReference>
<evidence type="ECO:0000313" key="9">
    <source>
        <dbReference type="Proteomes" id="UP000184330"/>
    </source>
</evidence>
<dbReference type="EC" id="3.2.1.21" evidence="3"/>
<dbReference type="AlphaFoldDB" id="A0A1L7XXB4"/>
<dbReference type="PANTHER" id="PTHR42715">
    <property type="entry name" value="BETA-GLUCOSIDASE"/>
    <property type="match status" value="1"/>
</dbReference>
<keyword evidence="4" id="KW-0378">Hydrolase</keyword>
<feature type="domain" description="Glycoside hydrolase family 3 C-terminal" evidence="7">
    <location>
        <begin position="146"/>
        <end position="223"/>
    </location>
</feature>
<evidence type="ECO:0000259" key="7">
    <source>
        <dbReference type="Pfam" id="PF01915"/>
    </source>
</evidence>
<dbReference type="EMBL" id="FJOG01000076">
    <property type="protein sequence ID" value="CZR69640.1"/>
    <property type="molecule type" value="Genomic_DNA"/>
</dbReference>